<accession>A0ABY1VPD5</accession>
<name>A0ABY1VPD5_9ACTO</name>
<evidence type="ECO:0000313" key="3">
    <source>
        <dbReference type="Proteomes" id="UP000250006"/>
    </source>
</evidence>
<protein>
    <recommendedName>
        <fullName evidence="1">Integrase catalytic domain-containing protein</fullName>
    </recommendedName>
</protein>
<feature type="domain" description="Integrase catalytic" evidence="1">
    <location>
        <begin position="24"/>
        <end position="62"/>
    </location>
</feature>
<dbReference type="PANTHER" id="PTHR46889">
    <property type="entry name" value="TRANSPOSASE INSF FOR INSERTION SEQUENCE IS3B-RELATED"/>
    <property type="match status" value="1"/>
</dbReference>
<dbReference type="Proteomes" id="UP000250006">
    <property type="component" value="Unassembled WGS sequence"/>
</dbReference>
<keyword evidence="3" id="KW-1185">Reference proteome</keyword>
<dbReference type="PANTHER" id="PTHR46889:SF4">
    <property type="entry name" value="TRANSPOSASE INSO FOR INSERTION SEQUENCE ELEMENT IS911B-RELATED"/>
    <property type="match status" value="1"/>
</dbReference>
<dbReference type="EMBL" id="UAPQ01000009">
    <property type="protein sequence ID" value="SPT53985.1"/>
    <property type="molecule type" value="Genomic_DNA"/>
</dbReference>
<dbReference type="SUPFAM" id="SSF53098">
    <property type="entry name" value="Ribonuclease H-like"/>
    <property type="match status" value="1"/>
</dbReference>
<sequence>MFTPVTTISGTSAHYIGDRVKRGWATRTEARTGVDRWIEVVYNRRRLHSSLGYQSPVEFEQHKQQADVSIKDQAA</sequence>
<dbReference type="InterPro" id="IPR050900">
    <property type="entry name" value="Transposase_IS3/IS150/IS904"/>
</dbReference>
<organism evidence="2 3">
    <name type="scientific">Actinomyces bovis</name>
    <dbReference type="NCBI Taxonomy" id="1658"/>
    <lineage>
        <taxon>Bacteria</taxon>
        <taxon>Bacillati</taxon>
        <taxon>Actinomycetota</taxon>
        <taxon>Actinomycetes</taxon>
        <taxon>Actinomycetales</taxon>
        <taxon>Actinomycetaceae</taxon>
        <taxon>Actinomyces</taxon>
    </lineage>
</organism>
<reference evidence="2 3" key="1">
    <citation type="submission" date="2018-06" db="EMBL/GenBank/DDBJ databases">
        <authorList>
            <consortium name="Pathogen Informatics"/>
            <person name="Doyle S."/>
        </authorList>
    </citation>
    <scope>NUCLEOTIDE SEQUENCE [LARGE SCALE GENOMIC DNA]</scope>
    <source>
        <strain evidence="2 3">NCTC11535</strain>
    </source>
</reference>
<evidence type="ECO:0000313" key="2">
    <source>
        <dbReference type="EMBL" id="SPT53985.1"/>
    </source>
</evidence>
<dbReference type="InterPro" id="IPR001584">
    <property type="entry name" value="Integrase_cat-core"/>
</dbReference>
<evidence type="ECO:0000259" key="1">
    <source>
        <dbReference type="Pfam" id="PF13333"/>
    </source>
</evidence>
<proteinExistence type="predicted"/>
<dbReference type="Pfam" id="PF13333">
    <property type="entry name" value="rve_2"/>
    <property type="match status" value="1"/>
</dbReference>
<dbReference type="InterPro" id="IPR012337">
    <property type="entry name" value="RNaseH-like_sf"/>
</dbReference>
<gene>
    <name evidence="2" type="ORF">NCTC11535_01680</name>
</gene>
<comment type="caution">
    <text evidence="2">The sequence shown here is derived from an EMBL/GenBank/DDBJ whole genome shotgun (WGS) entry which is preliminary data.</text>
</comment>